<evidence type="ECO:0000313" key="8">
    <source>
        <dbReference type="EMBL" id="MBK1835493.1"/>
    </source>
</evidence>
<evidence type="ECO:0000313" key="9">
    <source>
        <dbReference type="Proteomes" id="UP000604083"/>
    </source>
</evidence>
<dbReference type="PRINTS" id="PR00813">
    <property type="entry name" value="BCTERIALGSPG"/>
</dbReference>
<reference evidence="8" key="1">
    <citation type="submission" date="2021-01" db="EMBL/GenBank/DDBJ databases">
        <title>Modified the classification status of verrucomicrobia.</title>
        <authorList>
            <person name="Feng X."/>
        </authorList>
    </citation>
    <scope>NUCLEOTIDE SEQUENCE</scope>
    <source>
        <strain evidence="8">KCTC 12986</strain>
    </source>
</reference>
<evidence type="ECO:0000256" key="2">
    <source>
        <dbReference type="ARBA" id="ARBA00022481"/>
    </source>
</evidence>
<organism evidence="8 9">
    <name type="scientific">Roseibacillus ishigakijimensis</name>
    <dbReference type="NCBI Taxonomy" id="454146"/>
    <lineage>
        <taxon>Bacteria</taxon>
        <taxon>Pseudomonadati</taxon>
        <taxon>Verrucomicrobiota</taxon>
        <taxon>Verrucomicrobiia</taxon>
        <taxon>Verrucomicrobiales</taxon>
        <taxon>Verrucomicrobiaceae</taxon>
        <taxon>Roseibacillus</taxon>
    </lineage>
</organism>
<feature type="transmembrane region" description="Helical" evidence="7">
    <location>
        <begin position="12"/>
        <end position="32"/>
    </location>
</feature>
<comment type="subcellular location">
    <subcellularLocation>
        <location evidence="1">Membrane</location>
        <topology evidence="1">Single-pass membrane protein</topology>
    </subcellularLocation>
</comment>
<keyword evidence="3 7" id="KW-0812">Transmembrane</keyword>
<dbReference type="GO" id="GO:0015628">
    <property type="term" value="P:protein secretion by the type II secretion system"/>
    <property type="evidence" value="ECO:0007669"/>
    <property type="project" value="InterPro"/>
</dbReference>
<dbReference type="Gene3D" id="3.30.700.10">
    <property type="entry name" value="Glycoprotein, Type 4 Pilin"/>
    <property type="match status" value="1"/>
</dbReference>
<dbReference type="AlphaFoldDB" id="A0A934RRC0"/>
<protein>
    <submittedName>
        <fullName evidence="8">Prepilin-type N-terminal cleavage/methylation domain-containing protein</fullName>
    </submittedName>
</protein>
<dbReference type="SUPFAM" id="SSF54523">
    <property type="entry name" value="Pili subunits"/>
    <property type="match status" value="1"/>
</dbReference>
<dbReference type="NCBIfam" id="TIGR02532">
    <property type="entry name" value="IV_pilin_GFxxxE"/>
    <property type="match status" value="1"/>
</dbReference>
<evidence type="ECO:0000256" key="4">
    <source>
        <dbReference type="ARBA" id="ARBA00022989"/>
    </source>
</evidence>
<keyword evidence="9" id="KW-1185">Reference proteome</keyword>
<evidence type="ECO:0000256" key="3">
    <source>
        <dbReference type="ARBA" id="ARBA00022692"/>
    </source>
</evidence>
<comment type="caution">
    <text evidence="8">The sequence shown here is derived from an EMBL/GenBank/DDBJ whole genome shotgun (WGS) entry which is preliminary data.</text>
</comment>
<dbReference type="EMBL" id="JAENIO010000057">
    <property type="protein sequence ID" value="MBK1835493.1"/>
    <property type="molecule type" value="Genomic_DNA"/>
</dbReference>
<keyword evidence="2" id="KW-0488">Methylation</keyword>
<evidence type="ECO:0000256" key="6">
    <source>
        <dbReference type="SAM" id="MobiDB-lite"/>
    </source>
</evidence>
<gene>
    <name evidence="8" type="ORF">JIN78_15590</name>
</gene>
<proteinExistence type="predicted"/>
<feature type="region of interest" description="Disordered" evidence="6">
    <location>
        <begin position="82"/>
        <end position="125"/>
    </location>
</feature>
<dbReference type="GO" id="GO:0015627">
    <property type="term" value="C:type II protein secretion system complex"/>
    <property type="evidence" value="ECO:0007669"/>
    <property type="project" value="InterPro"/>
</dbReference>
<dbReference type="InterPro" id="IPR045584">
    <property type="entry name" value="Pilin-like"/>
</dbReference>
<dbReference type="Pfam" id="PF07963">
    <property type="entry name" value="N_methyl"/>
    <property type="match status" value="1"/>
</dbReference>
<dbReference type="PANTHER" id="PTHR30093:SF44">
    <property type="entry name" value="TYPE II SECRETION SYSTEM CORE PROTEIN G"/>
    <property type="match status" value="1"/>
</dbReference>
<dbReference type="PROSITE" id="PS00409">
    <property type="entry name" value="PROKAR_NTER_METHYL"/>
    <property type="match status" value="1"/>
</dbReference>
<dbReference type="PANTHER" id="PTHR30093">
    <property type="entry name" value="GENERAL SECRETION PATHWAY PROTEIN G"/>
    <property type="match status" value="1"/>
</dbReference>
<keyword evidence="5 7" id="KW-0472">Membrane</keyword>
<dbReference type="Proteomes" id="UP000604083">
    <property type="component" value="Unassembled WGS sequence"/>
</dbReference>
<keyword evidence="4 7" id="KW-1133">Transmembrane helix</keyword>
<dbReference type="GO" id="GO:0016020">
    <property type="term" value="C:membrane"/>
    <property type="evidence" value="ECO:0007669"/>
    <property type="project" value="UniProtKB-SubCell"/>
</dbReference>
<dbReference type="InterPro" id="IPR012902">
    <property type="entry name" value="N_methyl_site"/>
</dbReference>
<dbReference type="RefSeq" id="WP_200392931.1">
    <property type="nucleotide sequence ID" value="NZ_JAENIO010000057.1"/>
</dbReference>
<evidence type="ECO:0000256" key="5">
    <source>
        <dbReference type="ARBA" id="ARBA00023136"/>
    </source>
</evidence>
<evidence type="ECO:0000256" key="7">
    <source>
        <dbReference type="SAM" id="Phobius"/>
    </source>
</evidence>
<name>A0A934RRC0_9BACT</name>
<accession>A0A934RRC0</accession>
<sequence>MKATKGQMRSGFTLVELLVVISIIVVLAGLAVPTAMKALAKAEQVTGINNVKGIKSALDLFASDFDGEYPSDSTAEEIMEISDDNVGGSSSRGGASRLNPSRGLDSSHDLGARGSRGGRGGASSDKPSNYYFTQLMGHGLDNEELFYLKSFKKAFILKKPNNDKQIDQGENVWGYTKNLQQTSSSHIPIVFDSPISTGDSPKFSKKVWDGKIIVAKLDSSTRTEMIAGSDKASGPVTGRVDGDRMNLFSQEALEEGQLTVADLKRLGGN</sequence>
<evidence type="ECO:0000256" key="1">
    <source>
        <dbReference type="ARBA" id="ARBA00004167"/>
    </source>
</evidence>
<dbReference type="InterPro" id="IPR000983">
    <property type="entry name" value="Bac_GSPG_pilin"/>
</dbReference>
<feature type="compositionally biased region" description="Low complexity" evidence="6">
    <location>
        <begin position="87"/>
        <end position="97"/>
    </location>
</feature>